<evidence type="ECO:0000256" key="2">
    <source>
        <dbReference type="ARBA" id="ARBA00022741"/>
    </source>
</evidence>
<dbReference type="Pfam" id="PF04548">
    <property type="entry name" value="AIG1"/>
    <property type="match status" value="1"/>
</dbReference>
<reference evidence="5" key="4">
    <citation type="submission" date="2025-09" db="UniProtKB">
        <authorList>
            <consortium name="Ensembl"/>
        </authorList>
    </citation>
    <scope>IDENTIFICATION</scope>
    <source>
        <strain evidence="5">JP 163 A</strain>
    </source>
</reference>
<dbReference type="Ensembl" id="ENSXMAT00000031919.1">
    <property type="protein sequence ID" value="ENSXMAP00000033645.1"/>
    <property type="gene ID" value="ENSXMAG00000023360.1"/>
</dbReference>
<evidence type="ECO:0000256" key="3">
    <source>
        <dbReference type="ARBA" id="ARBA00023134"/>
    </source>
</evidence>
<dbReference type="Gene3D" id="3.40.50.300">
    <property type="entry name" value="P-loop containing nucleotide triphosphate hydrolases"/>
    <property type="match status" value="1"/>
</dbReference>
<evidence type="ECO:0000313" key="5">
    <source>
        <dbReference type="Ensembl" id="ENSXMAP00000033645.1"/>
    </source>
</evidence>
<dbReference type="PANTHER" id="PTHR10903:SF107">
    <property type="entry name" value="GTPASE IMAP FAMILY MEMBER 4-LIKE-RELATED"/>
    <property type="match status" value="1"/>
</dbReference>
<dbReference type="SUPFAM" id="SSF52540">
    <property type="entry name" value="P-loop containing nucleoside triphosphate hydrolases"/>
    <property type="match status" value="1"/>
</dbReference>
<evidence type="ECO:0000259" key="4">
    <source>
        <dbReference type="Pfam" id="PF04548"/>
    </source>
</evidence>
<evidence type="ECO:0000313" key="6">
    <source>
        <dbReference type="Proteomes" id="UP000002852"/>
    </source>
</evidence>
<name>A0A3B5QTQ4_XIPMA</name>
<protein>
    <submittedName>
        <fullName evidence="5">Uncharacterized LOC102233465</fullName>
    </submittedName>
</protein>
<dbReference type="Proteomes" id="UP000002852">
    <property type="component" value="Unassembled WGS sequence"/>
</dbReference>
<keyword evidence="2" id="KW-0547">Nucleotide-binding</keyword>
<proteinExistence type="inferred from homology"/>
<dbReference type="GO" id="GO:0005525">
    <property type="term" value="F:GTP binding"/>
    <property type="evidence" value="ECO:0007669"/>
    <property type="project" value="UniProtKB-KW"/>
</dbReference>
<dbReference type="InterPro" id="IPR006703">
    <property type="entry name" value="G_AIG1"/>
</dbReference>
<dbReference type="GeneTree" id="ENSGT00940000162556"/>
<accession>A0A3B5QTQ4</accession>
<feature type="domain" description="AIG1-type G" evidence="4">
    <location>
        <begin position="33"/>
        <end position="226"/>
    </location>
</feature>
<keyword evidence="6" id="KW-1185">Reference proteome</keyword>
<sequence>MAYTKNICKHLELLYANNASPLLTVQSHPAADLRIVLVGGRYGRIPSGESSAGNIILDQNVFDASRRTAQSEARQQEVFGRRVTVVDTPGWWWLWPKEDTPKLDQIEIQNSVHLCPPGPHVFLLLIPISLHLSQRILKPLTERVWRHCMVLFTWGHWLNDLPVENYIVREGKELQELLEKCGNRYHVLNPKHSDDLVQLKELFQKMFVMVKQNKVWFTTKHNKREYEWNKREQNLIEKILKRKALPGRDNTWVLYQVIRDPKHGNQTGSHAAGKTTSNPVHVTQTALTWWEYTELRINI</sequence>
<reference evidence="6" key="1">
    <citation type="submission" date="2012-01" db="EMBL/GenBank/DDBJ databases">
        <authorList>
            <person name="Walter R."/>
            <person name="Schartl M."/>
            <person name="Warren W."/>
        </authorList>
    </citation>
    <scope>NUCLEOTIDE SEQUENCE [LARGE SCALE GENOMIC DNA]</scope>
    <source>
        <strain evidence="6">JP 163 A</strain>
    </source>
</reference>
<dbReference type="PANTHER" id="PTHR10903">
    <property type="entry name" value="GTPASE, IMAP FAMILY MEMBER-RELATED"/>
    <property type="match status" value="1"/>
</dbReference>
<reference evidence="5" key="3">
    <citation type="submission" date="2025-08" db="UniProtKB">
        <authorList>
            <consortium name="Ensembl"/>
        </authorList>
    </citation>
    <scope>IDENTIFICATION</scope>
    <source>
        <strain evidence="5">JP 163 A</strain>
    </source>
</reference>
<evidence type="ECO:0000256" key="1">
    <source>
        <dbReference type="ARBA" id="ARBA00008535"/>
    </source>
</evidence>
<comment type="similarity">
    <text evidence="1">Belongs to the TRAFAC class TrmE-Era-EngA-EngB-Septin-like GTPase superfamily. AIG1/Toc34/Toc159-like paraseptin GTPase family. IAN subfamily.</text>
</comment>
<dbReference type="InterPro" id="IPR027417">
    <property type="entry name" value="P-loop_NTPase"/>
</dbReference>
<organism evidence="5 6">
    <name type="scientific">Xiphophorus maculatus</name>
    <name type="common">Southern platyfish</name>
    <name type="synonym">Platypoecilus maculatus</name>
    <dbReference type="NCBI Taxonomy" id="8083"/>
    <lineage>
        <taxon>Eukaryota</taxon>
        <taxon>Metazoa</taxon>
        <taxon>Chordata</taxon>
        <taxon>Craniata</taxon>
        <taxon>Vertebrata</taxon>
        <taxon>Euteleostomi</taxon>
        <taxon>Actinopterygii</taxon>
        <taxon>Neopterygii</taxon>
        <taxon>Teleostei</taxon>
        <taxon>Neoteleostei</taxon>
        <taxon>Acanthomorphata</taxon>
        <taxon>Ovalentaria</taxon>
        <taxon>Atherinomorphae</taxon>
        <taxon>Cyprinodontiformes</taxon>
        <taxon>Poeciliidae</taxon>
        <taxon>Poeciliinae</taxon>
        <taxon>Xiphophorus</taxon>
    </lineage>
</organism>
<dbReference type="AlphaFoldDB" id="A0A3B5QTQ4"/>
<reference evidence="6" key="2">
    <citation type="journal article" date="2013" name="Nat. Genet.">
        <title>The genome of the platyfish, Xiphophorus maculatus, provides insights into evolutionary adaptation and several complex traits.</title>
        <authorList>
            <person name="Schartl M."/>
            <person name="Walter R.B."/>
            <person name="Shen Y."/>
            <person name="Garcia T."/>
            <person name="Catchen J."/>
            <person name="Amores A."/>
            <person name="Braasch I."/>
            <person name="Chalopin D."/>
            <person name="Volff J.N."/>
            <person name="Lesch K.P."/>
            <person name="Bisazza A."/>
            <person name="Minx P."/>
            <person name="Hillier L."/>
            <person name="Wilson R.K."/>
            <person name="Fuerstenberg S."/>
            <person name="Boore J."/>
            <person name="Searle S."/>
            <person name="Postlethwait J.H."/>
            <person name="Warren W.C."/>
        </authorList>
    </citation>
    <scope>NUCLEOTIDE SEQUENCE [LARGE SCALE GENOMIC DNA]</scope>
    <source>
        <strain evidence="6">JP 163 A</strain>
    </source>
</reference>
<dbReference type="InterPro" id="IPR045058">
    <property type="entry name" value="GIMA/IAN/Toc"/>
</dbReference>
<keyword evidence="3" id="KW-0342">GTP-binding</keyword>
<dbReference type="OMA" id="RWPRENT"/>